<organism evidence="8 9">
    <name type="scientific">Canariomyces notabilis</name>
    <dbReference type="NCBI Taxonomy" id="2074819"/>
    <lineage>
        <taxon>Eukaryota</taxon>
        <taxon>Fungi</taxon>
        <taxon>Dikarya</taxon>
        <taxon>Ascomycota</taxon>
        <taxon>Pezizomycotina</taxon>
        <taxon>Sordariomycetes</taxon>
        <taxon>Sordariomycetidae</taxon>
        <taxon>Sordariales</taxon>
        <taxon>Chaetomiaceae</taxon>
        <taxon>Canariomyces</taxon>
    </lineage>
</organism>
<feature type="transmembrane region" description="Helical" evidence="7">
    <location>
        <begin position="716"/>
        <end position="736"/>
    </location>
</feature>
<comment type="caution">
    <text evidence="8">The sequence shown here is derived from an EMBL/GenBank/DDBJ whole genome shotgun (WGS) entry which is preliminary data.</text>
</comment>
<evidence type="ECO:0000256" key="2">
    <source>
        <dbReference type="ARBA" id="ARBA00022692"/>
    </source>
</evidence>
<dbReference type="EMBL" id="MU853340">
    <property type="protein sequence ID" value="KAK4113262.1"/>
    <property type="molecule type" value="Genomic_DNA"/>
</dbReference>
<dbReference type="RefSeq" id="XP_064670832.1">
    <property type="nucleotide sequence ID" value="XM_064815073.1"/>
</dbReference>
<dbReference type="SUPFAM" id="SSF144083">
    <property type="entry name" value="Magnesium transport protein CorA, transmembrane region"/>
    <property type="match status" value="1"/>
</dbReference>
<dbReference type="GeneID" id="89939198"/>
<keyword evidence="9" id="KW-1185">Reference proteome</keyword>
<dbReference type="InterPro" id="IPR050829">
    <property type="entry name" value="CorA_MIT"/>
</dbReference>
<feature type="region of interest" description="Disordered" evidence="6">
    <location>
        <begin position="859"/>
        <end position="899"/>
    </location>
</feature>
<dbReference type="InterPro" id="IPR045863">
    <property type="entry name" value="CorA_TM1_TM2"/>
</dbReference>
<name>A0AAN6TF20_9PEZI</name>
<evidence type="ECO:0000256" key="1">
    <source>
        <dbReference type="ARBA" id="ARBA00004141"/>
    </source>
</evidence>
<evidence type="ECO:0000256" key="7">
    <source>
        <dbReference type="SAM" id="Phobius"/>
    </source>
</evidence>
<dbReference type="PANTHER" id="PTHR47685:SF1">
    <property type="entry name" value="MAGNESIUM TRANSPORT PROTEIN CORA"/>
    <property type="match status" value="1"/>
</dbReference>
<reference evidence="8" key="1">
    <citation type="journal article" date="2023" name="Mol. Phylogenet. Evol.">
        <title>Genome-scale phylogeny and comparative genomics of the fungal order Sordariales.</title>
        <authorList>
            <person name="Hensen N."/>
            <person name="Bonometti L."/>
            <person name="Westerberg I."/>
            <person name="Brannstrom I.O."/>
            <person name="Guillou S."/>
            <person name="Cros-Aarteil S."/>
            <person name="Calhoun S."/>
            <person name="Haridas S."/>
            <person name="Kuo A."/>
            <person name="Mondo S."/>
            <person name="Pangilinan J."/>
            <person name="Riley R."/>
            <person name="LaButti K."/>
            <person name="Andreopoulos B."/>
            <person name="Lipzen A."/>
            <person name="Chen C."/>
            <person name="Yan M."/>
            <person name="Daum C."/>
            <person name="Ng V."/>
            <person name="Clum A."/>
            <person name="Steindorff A."/>
            <person name="Ohm R.A."/>
            <person name="Martin F."/>
            <person name="Silar P."/>
            <person name="Natvig D.O."/>
            <person name="Lalanne C."/>
            <person name="Gautier V."/>
            <person name="Ament-Velasquez S.L."/>
            <person name="Kruys A."/>
            <person name="Hutchinson M.I."/>
            <person name="Powell A.J."/>
            <person name="Barry K."/>
            <person name="Miller A.N."/>
            <person name="Grigoriev I.V."/>
            <person name="Debuchy R."/>
            <person name="Gladieux P."/>
            <person name="Hiltunen Thoren M."/>
            <person name="Johannesson H."/>
        </authorList>
    </citation>
    <scope>NUCLEOTIDE SEQUENCE</scope>
    <source>
        <strain evidence="8">CBS 508.74</strain>
    </source>
</reference>
<evidence type="ECO:0000313" key="8">
    <source>
        <dbReference type="EMBL" id="KAK4113262.1"/>
    </source>
</evidence>
<keyword evidence="5" id="KW-0175">Coiled coil</keyword>
<evidence type="ECO:0000256" key="5">
    <source>
        <dbReference type="SAM" id="Coils"/>
    </source>
</evidence>
<feature type="coiled-coil region" evidence="5">
    <location>
        <begin position="652"/>
        <end position="679"/>
    </location>
</feature>
<protein>
    <submittedName>
        <fullName evidence="8">Uncharacterized protein</fullName>
    </submittedName>
</protein>
<keyword evidence="3 7" id="KW-1133">Transmembrane helix</keyword>
<accession>A0AAN6TF20</accession>
<dbReference type="InterPro" id="IPR002523">
    <property type="entry name" value="MgTranspt_CorA/ZnTranspt_ZntB"/>
</dbReference>
<dbReference type="PANTHER" id="PTHR47685">
    <property type="entry name" value="MAGNESIUM TRANSPORT PROTEIN CORA"/>
    <property type="match status" value="1"/>
</dbReference>
<dbReference type="GO" id="GO:0016020">
    <property type="term" value="C:membrane"/>
    <property type="evidence" value="ECO:0007669"/>
    <property type="project" value="UniProtKB-SubCell"/>
</dbReference>
<keyword evidence="2 7" id="KW-0812">Transmembrane</keyword>
<feature type="transmembrane region" description="Helical" evidence="7">
    <location>
        <begin position="757"/>
        <end position="777"/>
    </location>
</feature>
<evidence type="ECO:0000256" key="4">
    <source>
        <dbReference type="ARBA" id="ARBA00023136"/>
    </source>
</evidence>
<dbReference type="Gene3D" id="1.20.58.340">
    <property type="entry name" value="Magnesium transport protein CorA, transmembrane region"/>
    <property type="match status" value="1"/>
</dbReference>
<evidence type="ECO:0000313" key="9">
    <source>
        <dbReference type="Proteomes" id="UP001302812"/>
    </source>
</evidence>
<comment type="subcellular location">
    <subcellularLocation>
        <location evidence="1">Membrane</location>
        <topology evidence="1">Multi-pass membrane protein</topology>
    </subcellularLocation>
</comment>
<feature type="transmembrane region" description="Helical" evidence="7">
    <location>
        <begin position="783"/>
        <end position="804"/>
    </location>
</feature>
<dbReference type="GO" id="GO:0046873">
    <property type="term" value="F:metal ion transmembrane transporter activity"/>
    <property type="evidence" value="ECO:0007669"/>
    <property type="project" value="InterPro"/>
</dbReference>
<sequence length="938" mass="106584">MPAQTPSTCLSEKPHDNRVSDFVTHFNSCLPARKRRRFYESLPPETQQRITRRNEKVLDLRQRLETTQYDSTAGARLRDFKQAMSQWNAALGRPHSSYTYQQSLGSESWRSPKLSEFGRADDSVNRHIKAPVIYFKNGQPFDVPGLPKSFPDQKVPMADLLSDDKTNPIMQPADDDVIRYFHLPANNMVWVEEIMARYYREKRPDPDEFASNSRRLKTRTELLLRPEYWQGQQNFDADSEIHARHMRSFFSTISIDPFSSEANPKNFALFLSYLHWETDRGRAKLAEIAKNISQNHLTSVSEVVDQAKHQFETPDTSVPAWASPPLPMASPVRSSVEKRKALGQVLRAAAALLEAMDLHTEEQLMKEYLHAQPPLHPRRTLDQAYYGALRSTRARDRDQVVYRGTTPEPHNCIGMDSCPQCNEDIRKTPRLIMVDQLWLWVLDERTVITSFPRRWGRHKPDPSAVHKSIRMRLKNVRQGEIANVYDLALLIVDETSRVFFDRTKTNQRQPNLVELFNGAIRDLTYKQTAAFDQFLIYTHLASREYKRQRYASFDNSNQNNLLNINPEGELLKEVKDVQDELKILITIMEQQATVTKLMVKQIRRELVPLACPKRPISSQSSVSWDAETASAYDIPIDDESEDQRRQSANRTLLRANTVLSDLNDRISELRNLLSNAQHTSASLKDLLTLKQQQAGVIEAREAVKQAQLTLKQGQSIMIFTVVTIIFLPLSFIASVFGMNAREFTTDSHMPLSTEFKLMFPVSAAIIVTSFLFAFSRSVFSNSVVTLVGSAVSFAWNTGVTWVLVKSGLYVLGREWQVKANRLREREGRVTGNMKAEVLRREKNLERMRAAGHVRELARTRSAGGVDAGRGERAGTPFSPPYSASIPGSPSPFLATSRSSSTLFQGKGVAPVGVAEVDVELGERISRKPSSQRHLTLPG</sequence>
<keyword evidence="4 7" id="KW-0472">Membrane</keyword>
<evidence type="ECO:0000256" key="6">
    <source>
        <dbReference type="SAM" id="MobiDB-lite"/>
    </source>
</evidence>
<evidence type="ECO:0000256" key="3">
    <source>
        <dbReference type="ARBA" id="ARBA00022989"/>
    </source>
</evidence>
<proteinExistence type="predicted"/>
<reference evidence="8" key="2">
    <citation type="submission" date="2023-05" db="EMBL/GenBank/DDBJ databases">
        <authorList>
            <consortium name="Lawrence Berkeley National Laboratory"/>
            <person name="Steindorff A."/>
            <person name="Hensen N."/>
            <person name="Bonometti L."/>
            <person name="Westerberg I."/>
            <person name="Brannstrom I.O."/>
            <person name="Guillou S."/>
            <person name="Cros-Aarteil S."/>
            <person name="Calhoun S."/>
            <person name="Haridas S."/>
            <person name="Kuo A."/>
            <person name="Mondo S."/>
            <person name="Pangilinan J."/>
            <person name="Riley R."/>
            <person name="Labutti K."/>
            <person name="Andreopoulos B."/>
            <person name="Lipzen A."/>
            <person name="Chen C."/>
            <person name="Yanf M."/>
            <person name="Daum C."/>
            <person name="Ng V."/>
            <person name="Clum A."/>
            <person name="Ohm R."/>
            <person name="Martin F."/>
            <person name="Silar P."/>
            <person name="Natvig D."/>
            <person name="Lalanne C."/>
            <person name="Gautier V."/>
            <person name="Ament-Velasquez S.L."/>
            <person name="Kruys A."/>
            <person name="Hutchinson M.I."/>
            <person name="Powell A.J."/>
            <person name="Barry K."/>
            <person name="Miller A.N."/>
            <person name="Grigoriev I.V."/>
            <person name="Debuchy R."/>
            <person name="Gladieux P."/>
            <person name="Thoren M.H."/>
            <person name="Johannesson H."/>
        </authorList>
    </citation>
    <scope>NUCLEOTIDE SEQUENCE</scope>
    <source>
        <strain evidence="8">CBS 508.74</strain>
    </source>
</reference>
<dbReference type="Proteomes" id="UP001302812">
    <property type="component" value="Unassembled WGS sequence"/>
</dbReference>
<gene>
    <name evidence="8" type="ORF">N656DRAFT_778801</name>
</gene>
<dbReference type="AlphaFoldDB" id="A0AAN6TF20"/>
<dbReference type="Pfam" id="PF01544">
    <property type="entry name" value="CorA"/>
    <property type="match status" value="1"/>
</dbReference>